<dbReference type="InterPro" id="IPR017941">
    <property type="entry name" value="Rieske_2Fe-2S"/>
</dbReference>
<dbReference type="CDD" id="cd03467">
    <property type="entry name" value="Rieske"/>
    <property type="match status" value="1"/>
</dbReference>
<evidence type="ECO:0000256" key="2">
    <source>
        <dbReference type="ARBA" id="ARBA00022723"/>
    </source>
</evidence>
<evidence type="ECO:0000256" key="1">
    <source>
        <dbReference type="ARBA" id="ARBA00022714"/>
    </source>
</evidence>
<dbReference type="PROSITE" id="PS51296">
    <property type="entry name" value="RIESKE"/>
    <property type="match status" value="1"/>
</dbReference>
<keyword evidence="2" id="KW-0479">Metal-binding</keyword>
<feature type="domain" description="Rieske" evidence="7">
    <location>
        <begin position="72"/>
        <end position="162"/>
    </location>
</feature>
<gene>
    <name evidence="8" type="ORF">METZ01_LOCUS142324</name>
</gene>
<sequence length="164" mass="17281">MNDNSIETLINNYCNRREFLRDTLTGISTLAFGSFVIINQSSCSDGSPTASNDSNGETSITVDLALSENNALLTVGGALALTGNELDSTGMLLYRQSASTVKVYSRNCTHAGCTIEGFSSVGISSCLCHGSKFDTNGNVTNGPATNPLKQYSATIEGNMVTIYP</sequence>
<accession>A0A381ZJR3</accession>
<dbReference type="GO" id="GO:0051537">
    <property type="term" value="F:2 iron, 2 sulfur cluster binding"/>
    <property type="evidence" value="ECO:0007669"/>
    <property type="project" value="UniProtKB-KW"/>
</dbReference>
<dbReference type="GO" id="GO:0046872">
    <property type="term" value="F:metal ion binding"/>
    <property type="evidence" value="ECO:0007669"/>
    <property type="project" value="UniProtKB-KW"/>
</dbReference>
<protein>
    <recommendedName>
        <fullName evidence="7">Rieske domain-containing protein</fullName>
    </recommendedName>
</protein>
<dbReference type="GO" id="GO:0016020">
    <property type="term" value="C:membrane"/>
    <property type="evidence" value="ECO:0007669"/>
    <property type="project" value="InterPro"/>
</dbReference>
<evidence type="ECO:0000256" key="3">
    <source>
        <dbReference type="ARBA" id="ARBA00023004"/>
    </source>
</evidence>
<comment type="cofactor">
    <cofactor evidence="6">
        <name>[2Fe-2S] cluster</name>
        <dbReference type="ChEBI" id="CHEBI:190135"/>
    </cofactor>
</comment>
<dbReference type="PRINTS" id="PR00162">
    <property type="entry name" value="RIESKE"/>
</dbReference>
<dbReference type="PANTHER" id="PTHR10134">
    <property type="entry name" value="CYTOCHROME B-C1 COMPLEX SUBUNIT RIESKE, MITOCHONDRIAL"/>
    <property type="match status" value="1"/>
</dbReference>
<evidence type="ECO:0000256" key="4">
    <source>
        <dbReference type="ARBA" id="ARBA00023014"/>
    </source>
</evidence>
<dbReference type="InterPro" id="IPR036922">
    <property type="entry name" value="Rieske_2Fe-2S_sf"/>
</dbReference>
<keyword evidence="3" id="KW-0408">Iron</keyword>
<evidence type="ECO:0000256" key="5">
    <source>
        <dbReference type="ARBA" id="ARBA00023157"/>
    </source>
</evidence>
<name>A0A381ZJR3_9ZZZZ</name>
<dbReference type="Pfam" id="PF00355">
    <property type="entry name" value="Rieske"/>
    <property type="match status" value="1"/>
</dbReference>
<dbReference type="Gene3D" id="2.102.10.10">
    <property type="entry name" value="Rieske [2Fe-2S] iron-sulphur domain"/>
    <property type="match status" value="1"/>
</dbReference>
<evidence type="ECO:0000313" key="8">
    <source>
        <dbReference type="EMBL" id="SVA89470.1"/>
    </source>
</evidence>
<organism evidence="8">
    <name type="scientific">marine metagenome</name>
    <dbReference type="NCBI Taxonomy" id="408172"/>
    <lineage>
        <taxon>unclassified sequences</taxon>
        <taxon>metagenomes</taxon>
        <taxon>ecological metagenomes</taxon>
    </lineage>
</organism>
<keyword evidence="1" id="KW-0001">2Fe-2S</keyword>
<dbReference type="SUPFAM" id="SSF50022">
    <property type="entry name" value="ISP domain"/>
    <property type="match status" value="1"/>
</dbReference>
<dbReference type="InterPro" id="IPR014349">
    <property type="entry name" value="Rieske_Fe-S_prot"/>
</dbReference>
<evidence type="ECO:0000259" key="7">
    <source>
        <dbReference type="PROSITE" id="PS51296"/>
    </source>
</evidence>
<proteinExistence type="predicted"/>
<keyword evidence="4" id="KW-0411">Iron-sulfur</keyword>
<dbReference type="EMBL" id="UINC01021595">
    <property type="protein sequence ID" value="SVA89470.1"/>
    <property type="molecule type" value="Genomic_DNA"/>
</dbReference>
<dbReference type="AlphaFoldDB" id="A0A381ZJR3"/>
<reference evidence="8" key="1">
    <citation type="submission" date="2018-05" db="EMBL/GenBank/DDBJ databases">
        <authorList>
            <person name="Lanie J.A."/>
            <person name="Ng W.-L."/>
            <person name="Kazmierczak K.M."/>
            <person name="Andrzejewski T.M."/>
            <person name="Davidsen T.M."/>
            <person name="Wayne K.J."/>
            <person name="Tettelin H."/>
            <person name="Glass J.I."/>
            <person name="Rusch D."/>
            <person name="Podicherti R."/>
            <person name="Tsui H.-C.T."/>
            <person name="Winkler M.E."/>
        </authorList>
    </citation>
    <scope>NUCLEOTIDE SEQUENCE</scope>
</reference>
<evidence type="ECO:0000256" key="6">
    <source>
        <dbReference type="ARBA" id="ARBA00034078"/>
    </source>
</evidence>
<keyword evidence="5" id="KW-1015">Disulfide bond</keyword>
<dbReference type="InterPro" id="IPR005805">
    <property type="entry name" value="Rieske_Fe-S_prot_C"/>
</dbReference>